<reference evidence="1" key="1">
    <citation type="journal article" date="2021" name="Front. Plant Sci.">
        <title>Chromosome-Scale Genome Assembly for Chinese Sour Jujube and Insights Into Its Genome Evolution and Domestication Signature.</title>
        <authorList>
            <person name="Shen L.-Y."/>
            <person name="Luo H."/>
            <person name="Wang X.-L."/>
            <person name="Wang X.-M."/>
            <person name="Qiu X.-J."/>
            <person name="Liu H."/>
            <person name="Zhou S.-S."/>
            <person name="Jia K.-H."/>
            <person name="Nie S."/>
            <person name="Bao Y.-T."/>
            <person name="Zhang R.-G."/>
            <person name="Yun Q.-Z."/>
            <person name="Chai Y.-H."/>
            <person name="Lu J.-Y."/>
            <person name="Li Y."/>
            <person name="Zhao S.-W."/>
            <person name="Mao J.-F."/>
            <person name="Jia S.-G."/>
            <person name="Mao Y.-M."/>
        </authorList>
    </citation>
    <scope>NUCLEOTIDE SEQUENCE</scope>
    <source>
        <strain evidence="1">AT0</strain>
        <tissue evidence="1">Leaf</tissue>
    </source>
</reference>
<sequence>MQGKVELPMMQDPPQILKYILYGADNKSKHFLENIRSYNSMFSFTSMGGKINSSVNRERRPLVFRLHGQNYHKIESLFPPEGSPPKFAQLYIYDTENEVSNGIQAVSQNLGIKKLHTEVVHDLKMMLDQHNVLVKLFRMVKDTIQQYDSSNLKLRPIGRREGNERMYNLPTVSKIVTFVVGDFETSPTDRVIIVETQTRKLKRINKLNDSYLGLQYPLLFPYSQDGY</sequence>
<gene>
    <name evidence="1" type="ORF">FEM48_Zijuj02G0102200</name>
</gene>
<evidence type="ECO:0000313" key="2">
    <source>
        <dbReference type="Proteomes" id="UP000813462"/>
    </source>
</evidence>
<dbReference type="PANTHER" id="PTHR45786:SF66">
    <property type="entry name" value="HOOK MOTIF PROTEIN, PUTATIVE-RELATED"/>
    <property type="match status" value="1"/>
</dbReference>
<dbReference type="Proteomes" id="UP000813462">
    <property type="component" value="Unassembled WGS sequence"/>
</dbReference>
<evidence type="ECO:0000313" key="1">
    <source>
        <dbReference type="EMBL" id="KAH7542702.1"/>
    </source>
</evidence>
<dbReference type="PANTHER" id="PTHR45786">
    <property type="entry name" value="DNA BINDING PROTEIN-LIKE"/>
    <property type="match status" value="1"/>
</dbReference>
<evidence type="ECO:0008006" key="3">
    <source>
        <dbReference type="Google" id="ProtNLM"/>
    </source>
</evidence>
<protein>
    <recommendedName>
        <fullName evidence="3">Helitron helicase-like domain-containing protein</fullName>
    </recommendedName>
</protein>
<name>A0A978VV57_ZIZJJ</name>
<accession>A0A978VV57</accession>
<comment type="caution">
    <text evidence="1">The sequence shown here is derived from an EMBL/GenBank/DDBJ whole genome shotgun (WGS) entry which is preliminary data.</text>
</comment>
<dbReference type="EMBL" id="JAEACU010000002">
    <property type="protein sequence ID" value="KAH7542702.1"/>
    <property type="molecule type" value="Genomic_DNA"/>
</dbReference>
<dbReference type="AlphaFoldDB" id="A0A978VV57"/>
<proteinExistence type="predicted"/>
<organism evidence="1 2">
    <name type="scientific">Ziziphus jujuba var. spinosa</name>
    <dbReference type="NCBI Taxonomy" id="714518"/>
    <lineage>
        <taxon>Eukaryota</taxon>
        <taxon>Viridiplantae</taxon>
        <taxon>Streptophyta</taxon>
        <taxon>Embryophyta</taxon>
        <taxon>Tracheophyta</taxon>
        <taxon>Spermatophyta</taxon>
        <taxon>Magnoliopsida</taxon>
        <taxon>eudicotyledons</taxon>
        <taxon>Gunneridae</taxon>
        <taxon>Pentapetalae</taxon>
        <taxon>rosids</taxon>
        <taxon>fabids</taxon>
        <taxon>Rosales</taxon>
        <taxon>Rhamnaceae</taxon>
        <taxon>Paliureae</taxon>
        <taxon>Ziziphus</taxon>
    </lineage>
</organism>